<comment type="caution">
    <text evidence="1">The sequence shown here is derived from an EMBL/GenBank/DDBJ whole genome shotgun (WGS) entry which is preliminary data.</text>
</comment>
<gene>
    <name evidence="1" type="ORF">K1Y72_12705</name>
</gene>
<accession>A0ABS7FSG1</accession>
<dbReference type="EMBL" id="JAIBOA010000007">
    <property type="protein sequence ID" value="MBW8483236.1"/>
    <property type="molecule type" value="Genomic_DNA"/>
</dbReference>
<name>A0ABS7FSG1_9ACTN</name>
<keyword evidence="2" id="KW-1185">Reference proteome</keyword>
<dbReference type="RefSeq" id="WP_220166323.1">
    <property type="nucleotide sequence ID" value="NZ_JAIBOA010000007.1"/>
</dbReference>
<sequence length="85" mass="9577">MEPSRARYELLVRLAWALRAAPVAVSLVLPRDAEPVLFVYCRDGQRDAVLAVERREAWRVCWRGAELGVHNLEDVAHRIALDAAA</sequence>
<reference evidence="1 2" key="1">
    <citation type="submission" date="2021-07" db="EMBL/GenBank/DDBJ databases">
        <title>Actinomadura sp. PM05-2 isolated from lichen.</title>
        <authorList>
            <person name="Somphong A."/>
            <person name="Phongsopitanun W."/>
            <person name="Tanasupawat S."/>
            <person name="Peongsungnone V."/>
        </authorList>
    </citation>
    <scope>NUCLEOTIDE SEQUENCE [LARGE SCALE GENOMIC DNA]</scope>
    <source>
        <strain evidence="1 2">PM05-2</strain>
    </source>
</reference>
<protein>
    <submittedName>
        <fullName evidence="1">Uncharacterized protein</fullName>
    </submittedName>
</protein>
<dbReference type="Proteomes" id="UP000774570">
    <property type="component" value="Unassembled WGS sequence"/>
</dbReference>
<organism evidence="1 2">
    <name type="scientific">Actinomadura parmotrematis</name>
    <dbReference type="NCBI Taxonomy" id="2864039"/>
    <lineage>
        <taxon>Bacteria</taxon>
        <taxon>Bacillati</taxon>
        <taxon>Actinomycetota</taxon>
        <taxon>Actinomycetes</taxon>
        <taxon>Streptosporangiales</taxon>
        <taxon>Thermomonosporaceae</taxon>
        <taxon>Actinomadura</taxon>
    </lineage>
</organism>
<evidence type="ECO:0000313" key="2">
    <source>
        <dbReference type="Proteomes" id="UP000774570"/>
    </source>
</evidence>
<evidence type="ECO:0000313" key="1">
    <source>
        <dbReference type="EMBL" id="MBW8483236.1"/>
    </source>
</evidence>
<proteinExistence type="predicted"/>